<keyword evidence="4" id="KW-1185">Reference proteome</keyword>
<accession>A0A9P0JHD9</accession>
<gene>
    <name evidence="3" type="ORF">APHIGO_LOCUS11427</name>
</gene>
<dbReference type="InterPro" id="IPR027831">
    <property type="entry name" value="DUF4485"/>
</dbReference>
<evidence type="ECO:0000313" key="3">
    <source>
        <dbReference type="EMBL" id="CAH1738006.1"/>
    </source>
</evidence>
<evidence type="ECO:0000256" key="1">
    <source>
        <dbReference type="SAM" id="MobiDB-lite"/>
    </source>
</evidence>
<feature type="compositionally biased region" description="Basic residues" evidence="1">
    <location>
        <begin position="376"/>
        <end position="393"/>
    </location>
</feature>
<dbReference type="Proteomes" id="UP001154329">
    <property type="component" value="Chromosome 4"/>
</dbReference>
<feature type="domain" description="DUF4485" evidence="2">
    <location>
        <begin position="4"/>
        <end position="81"/>
    </location>
</feature>
<dbReference type="Pfam" id="PF14846">
    <property type="entry name" value="DUF4485"/>
    <property type="match status" value="1"/>
</dbReference>
<reference evidence="3" key="2">
    <citation type="submission" date="2022-10" db="EMBL/GenBank/DDBJ databases">
        <authorList>
            <consortium name="ENA_rothamsted_submissions"/>
            <consortium name="culmorum"/>
            <person name="King R."/>
        </authorList>
    </citation>
    <scope>NUCLEOTIDE SEQUENCE</scope>
</reference>
<dbReference type="EMBL" id="OU899037">
    <property type="protein sequence ID" value="CAH1738006.1"/>
    <property type="molecule type" value="Genomic_DNA"/>
</dbReference>
<proteinExistence type="predicted"/>
<protein>
    <recommendedName>
        <fullName evidence="2">DUF4485 domain-containing protein</fullName>
    </recommendedName>
</protein>
<feature type="region of interest" description="Disordered" evidence="1">
    <location>
        <begin position="125"/>
        <end position="193"/>
    </location>
</feature>
<reference evidence="3" key="1">
    <citation type="submission" date="2022-02" db="EMBL/GenBank/DDBJ databases">
        <authorList>
            <person name="King R."/>
        </authorList>
    </citation>
    <scope>NUCLEOTIDE SEQUENCE</scope>
</reference>
<dbReference type="AlphaFoldDB" id="A0A9P0JHD9"/>
<evidence type="ECO:0000259" key="2">
    <source>
        <dbReference type="Pfam" id="PF14846"/>
    </source>
</evidence>
<sequence>MYNDMDFDVAVNDISNQIVGIRDPELALTIEKWVLKLTAENRGANELKYLQLLQYMMAQGRINGPFAKDPPPGPLVSLSRYVNPCSGHGRNSGGVECWQTSNCSRAAQTKYEDGDDEFEYGEDYEDQLDNEETTVNLDDRDDVGDSHNTDGGELPRPEKIGVEDGVQEKRDGHLAGGGGGECRGGGERSAPKKNPFAKLCNPCLDNFGQHLLKKRTRADGRGLQGIAGRLRASRNHGIRTEDRRSGTVTGSGERRRLHHVTRVLLPGVAVHVRPSRADDEVVGQHGGRLQDVRVGRVRKSHGTHQRRFGQGADGALRKIRVPVRPDAEPGHGGSGLPAGSHAGVQLAQVPVGTRRISEADDNATDGGRRGHDGCRGRRRTSGRACIRSRCRRR</sequence>
<feature type="compositionally biased region" description="Gly residues" evidence="1">
    <location>
        <begin position="174"/>
        <end position="183"/>
    </location>
</feature>
<feature type="compositionally biased region" description="Basic and acidic residues" evidence="1">
    <location>
        <begin position="366"/>
        <end position="375"/>
    </location>
</feature>
<evidence type="ECO:0000313" key="4">
    <source>
        <dbReference type="Proteomes" id="UP001154329"/>
    </source>
</evidence>
<organism evidence="3 4">
    <name type="scientific">Aphis gossypii</name>
    <name type="common">Cotton aphid</name>
    <dbReference type="NCBI Taxonomy" id="80765"/>
    <lineage>
        <taxon>Eukaryota</taxon>
        <taxon>Metazoa</taxon>
        <taxon>Ecdysozoa</taxon>
        <taxon>Arthropoda</taxon>
        <taxon>Hexapoda</taxon>
        <taxon>Insecta</taxon>
        <taxon>Pterygota</taxon>
        <taxon>Neoptera</taxon>
        <taxon>Paraneoptera</taxon>
        <taxon>Hemiptera</taxon>
        <taxon>Sternorrhyncha</taxon>
        <taxon>Aphidomorpha</taxon>
        <taxon>Aphidoidea</taxon>
        <taxon>Aphididae</taxon>
        <taxon>Aphidini</taxon>
        <taxon>Aphis</taxon>
        <taxon>Aphis</taxon>
    </lineage>
</organism>
<name>A0A9P0JHD9_APHGO</name>
<feature type="compositionally biased region" description="Basic and acidic residues" evidence="1">
    <location>
        <begin position="143"/>
        <end position="173"/>
    </location>
</feature>
<feature type="region of interest" description="Disordered" evidence="1">
    <location>
        <begin position="353"/>
        <end position="393"/>
    </location>
</feature>